<keyword evidence="11" id="KW-0675">Receptor</keyword>
<organism evidence="11 12">
    <name type="scientific">Fibrobacter succinogenes</name>
    <name type="common">Bacteroides succinogenes</name>
    <dbReference type="NCBI Taxonomy" id="833"/>
    <lineage>
        <taxon>Bacteria</taxon>
        <taxon>Pseudomonadati</taxon>
        <taxon>Fibrobacterota</taxon>
        <taxon>Fibrobacteria</taxon>
        <taxon>Fibrobacterales</taxon>
        <taxon>Fibrobacteraceae</taxon>
        <taxon>Fibrobacter</taxon>
    </lineage>
</organism>
<evidence type="ECO:0000256" key="6">
    <source>
        <dbReference type="ARBA" id="ARBA00023136"/>
    </source>
</evidence>
<dbReference type="InterPro" id="IPR037066">
    <property type="entry name" value="Plug_dom_sf"/>
</dbReference>
<evidence type="ECO:0000256" key="7">
    <source>
        <dbReference type="ARBA" id="ARBA00023237"/>
    </source>
</evidence>
<name>A0A380S6V9_FIBSU</name>
<keyword evidence="2 8" id="KW-0813">Transport</keyword>
<dbReference type="Proteomes" id="UP000255423">
    <property type="component" value="Unassembled WGS sequence"/>
</dbReference>
<dbReference type="EMBL" id="UHJL01000002">
    <property type="protein sequence ID" value="SUQ24306.1"/>
    <property type="molecule type" value="Genomic_DNA"/>
</dbReference>
<evidence type="ECO:0000256" key="3">
    <source>
        <dbReference type="ARBA" id="ARBA00022452"/>
    </source>
</evidence>
<keyword evidence="5 9" id="KW-0732">Signal</keyword>
<evidence type="ECO:0000313" key="12">
    <source>
        <dbReference type="Proteomes" id="UP000255423"/>
    </source>
</evidence>
<feature type="domain" description="TonB-dependent receptor plug" evidence="10">
    <location>
        <begin position="80"/>
        <end position="182"/>
    </location>
</feature>
<gene>
    <name evidence="11" type="ORF">SAMN05661053_1702</name>
</gene>
<dbReference type="Pfam" id="PF07715">
    <property type="entry name" value="Plug"/>
    <property type="match status" value="1"/>
</dbReference>
<evidence type="ECO:0000313" key="11">
    <source>
        <dbReference type="EMBL" id="SUQ24306.1"/>
    </source>
</evidence>
<reference evidence="11 12" key="1">
    <citation type="submission" date="2017-08" db="EMBL/GenBank/DDBJ databases">
        <authorList>
            <person name="de Groot N.N."/>
        </authorList>
    </citation>
    <scope>NUCLEOTIDE SEQUENCE [LARGE SCALE GENOMIC DNA]</scope>
    <source>
        <strain evidence="11 12">HM2</strain>
    </source>
</reference>
<dbReference type="AlphaFoldDB" id="A0A380S6V9"/>
<sequence>MKKKIAFSVALCSACAFAQTEEVTSYDDAFFDEPATVSETPAPTAVKTEHAAKPSDITVLDGLSVEDESEAKTSPVDTKTKAESVKVLDTKELQGSSATIAEATNRSSGVKIRQSGGLGGESKINIRGMEGKNVKVLVDGVPVDNGNGSLSINDIPIDKVDRIEVYKSYVPERFATDGMGGVINIVTRNLPESSIAGSYSFGSFNTHKASLDAKYVWVADSAKQRTVETGISAYYNYSDNDYEFTTPYMDTTVTREHDRYYSYSISPFVNLNNFWFDRISLGASFGGMNKEIQSTAHRVEDAFAEAWGYGVSLGLEKKDLFVKGLSAGLSVGFNYSKDRVVDTSHVYYYGWDKTNFKESKGVSGEISMGSATFIERENYTLTMPWNVDYAFNENHSLTWSGLYRYESQDPVDKLAAKGQLLNNAGFPGYSHSVVTGISLENNFWDKRIQNVAGIKAYYYSIKADDVDGKLKRLTDDDATNKDIGYSENIRVKIIEPLALKGGYQHSLRFPTREEIFGDGVYVQCAPNLKPEKSDNFTAGAELDLDNIPLLLRLHLEFNWFYLLMEDRIYWNNYASIPRPYYNSVGTITSGFEIDASIDVNEYVALSFNLTKQDAESREADMSFGIAKGLMVPNIPTFYMNFGVEFHLGDVLFKDDFFKLYWLANYTDDYYYGWKVSAKQDRTIPSSFSQDIGVEYSIMANKLSWSFEVKNFTDELVYDKYGESKPGRAFATKVKFSL</sequence>
<evidence type="ECO:0000259" key="10">
    <source>
        <dbReference type="Pfam" id="PF07715"/>
    </source>
</evidence>
<accession>A0A380S6V9</accession>
<feature type="signal peptide" evidence="9">
    <location>
        <begin position="1"/>
        <end position="18"/>
    </location>
</feature>
<keyword evidence="7 8" id="KW-0998">Cell outer membrane</keyword>
<dbReference type="GO" id="GO:0009279">
    <property type="term" value="C:cell outer membrane"/>
    <property type="evidence" value="ECO:0007669"/>
    <property type="project" value="UniProtKB-SubCell"/>
</dbReference>
<evidence type="ECO:0000256" key="8">
    <source>
        <dbReference type="PROSITE-ProRule" id="PRU01360"/>
    </source>
</evidence>
<dbReference type="SUPFAM" id="SSF56935">
    <property type="entry name" value="Porins"/>
    <property type="match status" value="1"/>
</dbReference>
<dbReference type="Gene3D" id="2.170.130.10">
    <property type="entry name" value="TonB-dependent receptor, plug domain"/>
    <property type="match status" value="1"/>
</dbReference>
<comment type="similarity">
    <text evidence="8">Belongs to the TonB-dependent receptor family.</text>
</comment>
<protein>
    <submittedName>
        <fullName evidence="11">Outer membrane receptor for ferrienterochelin and colicins</fullName>
    </submittedName>
</protein>
<dbReference type="InterPro" id="IPR036942">
    <property type="entry name" value="Beta-barrel_TonB_sf"/>
</dbReference>
<dbReference type="Gene3D" id="2.40.170.20">
    <property type="entry name" value="TonB-dependent receptor, beta-barrel domain"/>
    <property type="match status" value="1"/>
</dbReference>
<comment type="subcellular location">
    <subcellularLocation>
        <location evidence="1 8">Cell outer membrane</location>
        <topology evidence="1 8">Multi-pass membrane protein</topology>
    </subcellularLocation>
</comment>
<dbReference type="InterPro" id="IPR012910">
    <property type="entry name" value="Plug_dom"/>
</dbReference>
<dbReference type="GO" id="GO:0044718">
    <property type="term" value="P:siderophore transmembrane transport"/>
    <property type="evidence" value="ECO:0007669"/>
    <property type="project" value="TreeGrafter"/>
</dbReference>
<feature type="chain" id="PRO_5016846205" evidence="9">
    <location>
        <begin position="19"/>
        <end position="737"/>
    </location>
</feature>
<dbReference type="PROSITE" id="PS52016">
    <property type="entry name" value="TONB_DEPENDENT_REC_3"/>
    <property type="match status" value="1"/>
</dbReference>
<evidence type="ECO:0000256" key="4">
    <source>
        <dbReference type="ARBA" id="ARBA00022692"/>
    </source>
</evidence>
<keyword evidence="3 8" id="KW-1134">Transmembrane beta strand</keyword>
<dbReference type="PANTHER" id="PTHR30069">
    <property type="entry name" value="TONB-DEPENDENT OUTER MEMBRANE RECEPTOR"/>
    <property type="match status" value="1"/>
</dbReference>
<evidence type="ECO:0000256" key="2">
    <source>
        <dbReference type="ARBA" id="ARBA00022448"/>
    </source>
</evidence>
<dbReference type="InterPro" id="IPR039426">
    <property type="entry name" value="TonB-dep_rcpt-like"/>
</dbReference>
<dbReference type="GO" id="GO:0015344">
    <property type="term" value="F:siderophore uptake transmembrane transporter activity"/>
    <property type="evidence" value="ECO:0007669"/>
    <property type="project" value="TreeGrafter"/>
</dbReference>
<keyword evidence="6 8" id="KW-0472">Membrane</keyword>
<proteinExistence type="inferred from homology"/>
<evidence type="ECO:0000256" key="1">
    <source>
        <dbReference type="ARBA" id="ARBA00004571"/>
    </source>
</evidence>
<dbReference type="RefSeq" id="WP_181369075.1">
    <property type="nucleotide sequence ID" value="NZ_UHJL01000002.1"/>
</dbReference>
<dbReference type="PANTHER" id="PTHR30069:SF29">
    <property type="entry name" value="HEMOGLOBIN AND HEMOGLOBIN-HAPTOGLOBIN-BINDING PROTEIN 1-RELATED"/>
    <property type="match status" value="1"/>
</dbReference>
<evidence type="ECO:0000256" key="9">
    <source>
        <dbReference type="SAM" id="SignalP"/>
    </source>
</evidence>
<keyword evidence="4 8" id="KW-0812">Transmembrane</keyword>
<evidence type="ECO:0000256" key="5">
    <source>
        <dbReference type="ARBA" id="ARBA00022729"/>
    </source>
</evidence>